<sequence length="238" mass="26797">MLLDTPLAEHFLDFYAVSPNSKVVLTTRSASDWVKSRMQFDSTLAAPLHSPCGLKIAEMNLEAAARLYEAHERLVRCIVPADKLMEINVFAGPVDVPKLVDFLGLPKPEYMPLFPRIGGEESRYDEENFLICITGQIRRLELKTKVDRLFLPLANSGFTVLVALVLDPRPEPKYINRPAGEQFSNYTVVDGNFSTLQQAAEMFPSSIYLIGDPFIPKDYPVDERYVQALFLSCEPILP</sequence>
<dbReference type="InterPro" id="IPR027417">
    <property type="entry name" value="P-loop_NTPase"/>
</dbReference>
<evidence type="ECO:0000313" key="2">
    <source>
        <dbReference type="Proteomes" id="UP000649617"/>
    </source>
</evidence>
<dbReference type="Pfam" id="PF17784">
    <property type="entry name" value="Sulfotransfer_4"/>
    <property type="match status" value="1"/>
</dbReference>
<dbReference type="Gene3D" id="3.40.50.300">
    <property type="entry name" value="P-loop containing nucleotide triphosphate hydrolases"/>
    <property type="match status" value="1"/>
</dbReference>
<comment type="caution">
    <text evidence="1">The sequence shown here is derived from an EMBL/GenBank/DDBJ whole genome shotgun (WGS) entry which is preliminary data.</text>
</comment>
<reference evidence="1" key="1">
    <citation type="submission" date="2021-02" db="EMBL/GenBank/DDBJ databases">
        <authorList>
            <person name="Dougan E. K."/>
            <person name="Rhodes N."/>
            <person name="Thang M."/>
            <person name="Chan C."/>
        </authorList>
    </citation>
    <scope>NUCLEOTIDE SEQUENCE</scope>
</reference>
<keyword evidence="2" id="KW-1185">Reference proteome</keyword>
<dbReference type="EMBL" id="CAJNIZ010035535">
    <property type="protein sequence ID" value="CAE7559974.1"/>
    <property type="molecule type" value="Genomic_DNA"/>
</dbReference>
<protein>
    <submittedName>
        <fullName evidence="1">Uncharacterized protein</fullName>
    </submittedName>
</protein>
<gene>
    <name evidence="1" type="ORF">SPIL2461_LOCUS14954</name>
</gene>
<name>A0A812U189_SYMPI</name>
<dbReference type="InterPro" id="IPR040632">
    <property type="entry name" value="Sulfotransfer_4"/>
</dbReference>
<organism evidence="1 2">
    <name type="scientific">Symbiodinium pilosum</name>
    <name type="common">Dinoflagellate</name>
    <dbReference type="NCBI Taxonomy" id="2952"/>
    <lineage>
        <taxon>Eukaryota</taxon>
        <taxon>Sar</taxon>
        <taxon>Alveolata</taxon>
        <taxon>Dinophyceae</taxon>
        <taxon>Suessiales</taxon>
        <taxon>Symbiodiniaceae</taxon>
        <taxon>Symbiodinium</taxon>
    </lineage>
</organism>
<proteinExistence type="predicted"/>
<dbReference type="Proteomes" id="UP000649617">
    <property type="component" value="Unassembled WGS sequence"/>
</dbReference>
<dbReference type="OrthoDB" id="408152at2759"/>
<accession>A0A812U189</accession>
<dbReference type="AlphaFoldDB" id="A0A812U189"/>
<evidence type="ECO:0000313" key="1">
    <source>
        <dbReference type="EMBL" id="CAE7559974.1"/>
    </source>
</evidence>